<feature type="region of interest" description="Disordered" evidence="1">
    <location>
        <begin position="33"/>
        <end position="62"/>
    </location>
</feature>
<dbReference type="OrthoDB" id="9135633at2"/>
<protein>
    <submittedName>
        <fullName evidence="2">Uncharacterized protein</fullName>
    </submittedName>
</protein>
<organism evidence="2 3">
    <name type="scientific">Limnohabitans parvus II-B4</name>
    <dbReference type="NCBI Taxonomy" id="1293052"/>
    <lineage>
        <taxon>Bacteria</taxon>
        <taxon>Pseudomonadati</taxon>
        <taxon>Pseudomonadota</taxon>
        <taxon>Betaproteobacteria</taxon>
        <taxon>Burkholderiales</taxon>
        <taxon>Comamonadaceae</taxon>
        <taxon>Limnohabitans</taxon>
    </lineage>
</organism>
<comment type="caution">
    <text evidence="2">The sequence shown here is derived from an EMBL/GenBank/DDBJ whole genome shotgun (WGS) entry which is preliminary data.</text>
</comment>
<evidence type="ECO:0000313" key="3">
    <source>
        <dbReference type="Proteomes" id="UP000250790"/>
    </source>
</evidence>
<dbReference type="EMBL" id="NESN01000001">
    <property type="protein sequence ID" value="PUE55805.1"/>
    <property type="molecule type" value="Genomic_DNA"/>
</dbReference>
<proteinExistence type="predicted"/>
<accession>A0A315EGS3</accession>
<sequence>MKIAEIESATASKPLSPDQARIDALKVQKAAATQRLKQERDRQKRQKAVQQLSGLNSPTSTV</sequence>
<feature type="compositionally biased region" description="Polar residues" evidence="1">
    <location>
        <begin position="48"/>
        <end position="62"/>
    </location>
</feature>
<dbReference type="RefSeq" id="WP_108311795.1">
    <property type="nucleotide sequence ID" value="NZ_NESN01000001.1"/>
</dbReference>
<gene>
    <name evidence="2" type="ORF">B9Z37_04515</name>
</gene>
<reference evidence="2 3" key="1">
    <citation type="submission" date="2017-04" db="EMBL/GenBank/DDBJ databases">
        <title>Unexpected and diverse lifestyles within the genus Limnohabitans.</title>
        <authorList>
            <person name="Kasalicky V."/>
            <person name="Mehrshad M."/>
            <person name="Andrei S.-A."/>
            <person name="Salcher M."/>
            <person name="Kratochvilova H."/>
            <person name="Simek K."/>
            <person name="Ghai R."/>
        </authorList>
    </citation>
    <scope>NUCLEOTIDE SEQUENCE [LARGE SCALE GENOMIC DNA]</scope>
    <source>
        <strain evidence="2 3">II-B4</strain>
    </source>
</reference>
<evidence type="ECO:0000313" key="2">
    <source>
        <dbReference type="EMBL" id="PUE55805.1"/>
    </source>
</evidence>
<keyword evidence="3" id="KW-1185">Reference proteome</keyword>
<evidence type="ECO:0000256" key="1">
    <source>
        <dbReference type="SAM" id="MobiDB-lite"/>
    </source>
</evidence>
<dbReference type="AlphaFoldDB" id="A0A315EGS3"/>
<name>A0A315EGS3_9BURK</name>
<dbReference type="Proteomes" id="UP000250790">
    <property type="component" value="Unassembled WGS sequence"/>
</dbReference>